<dbReference type="GO" id="GO:0016616">
    <property type="term" value="F:oxidoreductase activity, acting on the CH-OH group of donors, NAD or NADP as acceptor"/>
    <property type="evidence" value="ECO:0007669"/>
    <property type="project" value="InterPro"/>
</dbReference>
<dbReference type="Pfam" id="PF01370">
    <property type="entry name" value="Epimerase"/>
    <property type="match status" value="4"/>
</dbReference>
<reference evidence="5" key="2">
    <citation type="submission" date="2018-05" db="EMBL/GenBank/DDBJ databases">
        <title>OpunRS2 (Oryza punctata Reference Sequence Version 2).</title>
        <authorList>
            <person name="Zhang J."/>
            <person name="Kudrna D."/>
            <person name="Lee S."/>
            <person name="Talag J."/>
            <person name="Welchert J."/>
            <person name="Wing R.A."/>
        </authorList>
    </citation>
    <scope>NUCLEOTIDE SEQUENCE [LARGE SCALE GENOMIC DNA]</scope>
</reference>
<feature type="domain" description="3-beta hydroxysteroid dehydrogenase/isomerase" evidence="3">
    <location>
        <begin position="1384"/>
        <end position="1508"/>
    </location>
</feature>
<dbReference type="Pfam" id="PF01073">
    <property type="entry name" value="3Beta_HSD"/>
    <property type="match status" value="1"/>
</dbReference>
<dbReference type="Proteomes" id="UP000026962">
    <property type="component" value="Chromosome 9"/>
</dbReference>
<feature type="domain" description="NAD-dependent epimerase/dehydratase" evidence="4">
    <location>
        <begin position="698"/>
        <end position="924"/>
    </location>
</feature>
<evidence type="ECO:0000313" key="5">
    <source>
        <dbReference type="EnsemblPlants" id="OPUNC09G13360.2"/>
    </source>
</evidence>
<dbReference type="InterPro" id="IPR050425">
    <property type="entry name" value="NAD(P)_dehydrat-like"/>
</dbReference>
<dbReference type="FunFam" id="3.40.50.720:FF:001191">
    <property type="entry name" value="Os01g0828100 protein"/>
    <property type="match status" value="1"/>
</dbReference>
<feature type="domain" description="NAD-dependent epimerase/dehydratase" evidence="4">
    <location>
        <begin position="13"/>
        <end position="250"/>
    </location>
</feature>
<dbReference type="InterPro" id="IPR036291">
    <property type="entry name" value="NAD(P)-bd_dom_sf"/>
</dbReference>
<dbReference type="PANTHER" id="PTHR10366:SF786">
    <property type="entry name" value="OS09G0491820 PROTEIN"/>
    <property type="match status" value="1"/>
</dbReference>
<dbReference type="FunFam" id="3.40.50.720:FF:001049">
    <property type="entry name" value="NAD(P)-binding Rossmann-fold superfamily protein"/>
    <property type="match status" value="1"/>
</dbReference>
<reference evidence="5" key="1">
    <citation type="submission" date="2015-04" db="UniProtKB">
        <authorList>
            <consortium name="EnsemblPlants"/>
        </authorList>
    </citation>
    <scope>IDENTIFICATION</scope>
</reference>
<dbReference type="Gramene" id="OPUNC09G13360.2">
    <property type="protein sequence ID" value="OPUNC09G13360.2"/>
    <property type="gene ID" value="OPUNC09G13360"/>
</dbReference>
<sequence>MASPAPAPAPPHVCVTGGGGFIASWLVKLLLSRGYAVHATLRDPCDPKNAHLERLQDASQAAPANLRLFTANVLDLDALTHAVQGCDGVFHLATPVPEDKISEVMDPAVKGTLNVLKACSVAKVEKVVVMSSNAAVDVNPDWPQNRLKDESCWSDLEFCKNNEDWYPVAKIMAEQAAFEYAKKNGLNVVTLCPPLVFGPMLQPTVNTSSKFLIYVIKGGPDVMNNKLWHMVDVRDVADALLLLYEKPESSGRYICSSDHICTRDLVNLLKKMYPKYNYLNNIPDVEQKASLTSQKLMSLGWTARGLEETLSDSVECYENAGILKNLDGYPCRLPHLFRFDMTEQPEMKPPPRRRDVCVTGAGGFVGSWLVKLLLSRGYAVHATVRDPDDPKNAFLKQLEKAPENLHLFKADVLDCGTLTAAFAGCEGAFHLATPVLEEKIKEMMAPTVEGTRNVLEACSAASVQKLVVVSSIAAVCLNPSWPQDMPKDENSWSDKKLCMESEDWYSLAKIEAEEMALEYGNENGLHVVTICPGIVFGPMLQTVELNTSSKALLYMINGGDGPDVMNNKFWPMVDVRDAADAVLLAYHKAGPSERYICTLEQMDLKHLLDLMKNMYPNYNYADKMVDVDYNVEVTSEKLKNLGWNPRNREETLADSVEFFEKAGLLDGRPCRLPYFAGLGFDLTEQQFQPEMPPPRRRVCVTGAGGFIGSWLVKLLLSRGYFVHGTVRNPDDPKNAFLKQLEKAPENLHLFKADVLDGGSLTAAFAGCEGTEMMAPAVKGTRNVLEACSAAGVQKLVVVSSIAAVCANPSWPQDRPKDETSWSDKKLCMETENWYSLAKTEGEEMALEYGNKNGLHVVTVCPGIVFGPMLQTVQLNTTTKALLYIIKGGHGPDIMNNKFWSMVDVRDVADALLLAYEKAGPSERYICALERMDLKDLLELMKTMYPNYNYVDKMVDLDYKAEVTSEKLKNLGWNPRKRGETFADSIEFFEKAGLLDGQPCRLPYLYRMQGAMEEDMASPPPPPRVCVTGGGGYIGSWLVKLLLSRGYAVHATLRDPCDPKNAHLKQLDGASERLNLFKADVLDSGELSAAVAGCEGVFHVASPVPADKILEVMGPAVKGTLNVLEVCSSKKVQKVVVVSSTAAVHYNPNWPPGKPKDESCWSDRNICMEKKEWYSASKVIAEKTALEYAERKGLNVVTVCPCLVFGPQLQPTVNISNELLIYITKGGPNVMKNILCHIVDVRDVAEALLLVYEKPESSGRYLCAPYHISPKAIVDFLKNIYPNSNYVNSAEVNGKTEIFTPISSEKLKSLGWKPRKLEETLTDSIEYYEKTGILQDAAVDFFAASNAAYGGGQWGSNSTGRRRKASGGMQPEMPPPPPRRRVVCVTGAGGFIGSWLVKLLLSRGYAVHATVRDPDDPKNAFLKQLENAPENLRQFKADVLDGRSLTAAFAGCEGVFHPATPVPEHKTVDPEKEMLAPAVKGTRNVLEACSAASVQKLVVVSSIGAVCFNPSLPRDRLVDETCWSDKKSCKENEVRNRHFVFSISRGPDAMSKKLFPIVDVRDVADALLLVYDKAGPSERYICSQEQMDMKDLLDLMKSMYPDYSYTLKVVDVDMRVELTSEKLKNLGWKPRKLEETLADSVESYKKAGFVDDEPCRLPHIYQEEAYICGGHLYNRGIYTEEGDETTTGDDASTAAAASVRDRRRRVRRLVGSWLVKLLSRGYAVPGAVGDDPGMHAPLDRSLAFVEMTSEKLKKLGWKPRKLEETLVDSVESYMKAGLVDDEPCRLHHVHRMPDPQE</sequence>
<dbReference type="CDD" id="cd08958">
    <property type="entry name" value="FR_SDR_e"/>
    <property type="match status" value="4"/>
</dbReference>
<accession>A0A0E0M2U8</accession>
<organism evidence="5">
    <name type="scientific">Oryza punctata</name>
    <name type="common">Red rice</name>
    <dbReference type="NCBI Taxonomy" id="4537"/>
    <lineage>
        <taxon>Eukaryota</taxon>
        <taxon>Viridiplantae</taxon>
        <taxon>Streptophyta</taxon>
        <taxon>Embryophyta</taxon>
        <taxon>Tracheophyta</taxon>
        <taxon>Spermatophyta</taxon>
        <taxon>Magnoliopsida</taxon>
        <taxon>Liliopsida</taxon>
        <taxon>Poales</taxon>
        <taxon>Poaceae</taxon>
        <taxon>BOP clade</taxon>
        <taxon>Oryzoideae</taxon>
        <taxon>Oryzeae</taxon>
        <taxon>Oryzinae</taxon>
        <taxon>Oryza</taxon>
    </lineage>
</organism>
<dbReference type="SUPFAM" id="SSF51735">
    <property type="entry name" value="NAD(P)-binding Rossmann-fold domains"/>
    <property type="match status" value="5"/>
</dbReference>
<evidence type="ECO:0000259" key="4">
    <source>
        <dbReference type="Pfam" id="PF01370"/>
    </source>
</evidence>
<evidence type="ECO:0000256" key="1">
    <source>
        <dbReference type="ARBA" id="ARBA00023002"/>
    </source>
</evidence>
<dbReference type="STRING" id="4537.A0A0E0M2U8"/>
<feature type="region of interest" description="Disordered" evidence="2">
    <location>
        <begin position="1352"/>
        <end position="1377"/>
    </location>
</feature>
<keyword evidence="6" id="KW-1185">Reference proteome</keyword>
<dbReference type="InterPro" id="IPR002225">
    <property type="entry name" value="3Beta_OHSteriod_DH/Estase"/>
</dbReference>
<dbReference type="eggNOG" id="KOG1502">
    <property type="taxonomic scope" value="Eukaryota"/>
</dbReference>
<protein>
    <recommendedName>
        <fullName evidence="7">NAD-dependent epimerase/dehydratase domain-containing protein</fullName>
    </recommendedName>
</protein>
<dbReference type="OMA" id="RNICMEK"/>
<name>A0A0E0M2U8_ORYPU</name>
<evidence type="ECO:0000259" key="3">
    <source>
        <dbReference type="Pfam" id="PF01073"/>
    </source>
</evidence>
<dbReference type="InterPro" id="IPR001509">
    <property type="entry name" value="Epimerase_deHydtase"/>
</dbReference>
<proteinExistence type="predicted"/>
<dbReference type="GO" id="GO:0006694">
    <property type="term" value="P:steroid biosynthetic process"/>
    <property type="evidence" value="ECO:0007669"/>
    <property type="project" value="InterPro"/>
</dbReference>
<feature type="domain" description="NAD-dependent epimerase/dehydratase" evidence="4">
    <location>
        <begin position="356"/>
        <end position="590"/>
    </location>
</feature>
<dbReference type="PANTHER" id="PTHR10366">
    <property type="entry name" value="NAD DEPENDENT EPIMERASE/DEHYDRATASE"/>
    <property type="match status" value="1"/>
</dbReference>
<dbReference type="FunFam" id="3.40.50.720:FF:000219">
    <property type="entry name" value="Cinnamoyl-CoA reductase 1"/>
    <property type="match status" value="3"/>
</dbReference>
<feature type="domain" description="NAD-dependent epimerase/dehydratase" evidence="4">
    <location>
        <begin position="1024"/>
        <end position="1257"/>
    </location>
</feature>
<evidence type="ECO:0000256" key="2">
    <source>
        <dbReference type="SAM" id="MobiDB-lite"/>
    </source>
</evidence>
<dbReference type="Gene3D" id="3.40.50.720">
    <property type="entry name" value="NAD(P)-binding Rossmann-like Domain"/>
    <property type="match status" value="6"/>
</dbReference>
<evidence type="ECO:0000313" key="6">
    <source>
        <dbReference type="Proteomes" id="UP000026962"/>
    </source>
</evidence>
<evidence type="ECO:0008006" key="7">
    <source>
        <dbReference type="Google" id="ProtNLM"/>
    </source>
</evidence>
<dbReference type="EnsemblPlants" id="OPUNC09G13360.2">
    <property type="protein sequence ID" value="OPUNC09G13360.2"/>
    <property type="gene ID" value="OPUNC09G13360"/>
</dbReference>
<keyword evidence="1" id="KW-0560">Oxidoreductase</keyword>